<evidence type="ECO:0000313" key="1">
    <source>
        <dbReference type="EMBL" id="KAL2516298.1"/>
    </source>
</evidence>
<gene>
    <name evidence="1" type="ORF">Fot_30269</name>
</gene>
<dbReference type="Proteomes" id="UP001604277">
    <property type="component" value="Unassembled WGS sequence"/>
</dbReference>
<organism evidence="1 2">
    <name type="scientific">Forsythia ovata</name>
    <dbReference type="NCBI Taxonomy" id="205694"/>
    <lineage>
        <taxon>Eukaryota</taxon>
        <taxon>Viridiplantae</taxon>
        <taxon>Streptophyta</taxon>
        <taxon>Embryophyta</taxon>
        <taxon>Tracheophyta</taxon>
        <taxon>Spermatophyta</taxon>
        <taxon>Magnoliopsida</taxon>
        <taxon>eudicotyledons</taxon>
        <taxon>Gunneridae</taxon>
        <taxon>Pentapetalae</taxon>
        <taxon>asterids</taxon>
        <taxon>lamiids</taxon>
        <taxon>Lamiales</taxon>
        <taxon>Oleaceae</taxon>
        <taxon>Forsythieae</taxon>
        <taxon>Forsythia</taxon>
    </lineage>
</organism>
<accession>A0ABD1TU86</accession>
<sequence>MSEVNLKKTQWALKVRIVCLYKVPTYGNMDETETYCNADETFSVEFVYHDKEMALFISQQINNFGLLCLLKAPEENRNNQNKMQSSHIHVRARSGQSINIHSLANQSIFHPKLVSLKVGFVE</sequence>
<dbReference type="EMBL" id="JBFOLJ010000008">
    <property type="protein sequence ID" value="KAL2516298.1"/>
    <property type="molecule type" value="Genomic_DNA"/>
</dbReference>
<proteinExistence type="predicted"/>
<reference evidence="2" key="1">
    <citation type="submission" date="2024-07" db="EMBL/GenBank/DDBJ databases">
        <title>Two chromosome-level genome assemblies of Korean endemic species Abeliophyllum distichum and Forsythia ovata (Oleaceae).</title>
        <authorList>
            <person name="Jang H."/>
        </authorList>
    </citation>
    <scope>NUCLEOTIDE SEQUENCE [LARGE SCALE GENOMIC DNA]</scope>
</reference>
<protein>
    <submittedName>
        <fullName evidence="1">Uncharacterized protein</fullName>
    </submittedName>
</protein>
<comment type="caution">
    <text evidence="1">The sequence shown here is derived from an EMBL/GenBank/DDBJ whole genome shotgun (WGS) entry which is preliminary data.</text>
</comment>
<evidence type="ECO:0000313" key="2">
    <source>
        <dbReference type="Proteomes" id="UP001604277"/>
    </source>
</evidence>
<name>A0ABD1TU86_9LAMI</name>
<keyword evidence="2" id="KW-1185">Reference proteome</keyword>
<dbReference type="AlphaFoldDB" id="A0ABD1TU86"/>